<dbReference type="EMBL" id="CP007772">
    <property type="protein sequence ID" value="AJC91125.1"/>
    <property type="molecule type" value="Genomic_DNA"/>
</dbReference>
<feature type="active site" description="Proton acceptor" evidence="9">
    <location>
        <position position="121"/>
    </location>
</feature>
<proteinExistence type="inferred from homology"/>
<feature type="binding site" evidence="9">
    <location>
        <position position="63"/>
    </location>
    <ligand>
        <name>Zn(2+)</name>
        <dbReference type="ChEBI" id="CHEBI:29105"/>
        <note>catalytic</note>
    </ligand>
</feature>
<evidence type="ECO:0000256" key="1">
    <source>
        <dbReference type="ARBA" id="ARBA00004853"/>
    </source>
</evidence>
<evidence type="ECO:0000256" key="4">
    <source>
        <dbReference type="ARBA" id="ARBA00022741"/>
    </source>
</evidence>
<feature type="binding site" evidence="9">
    <location>
        <begin position="45"/>
        <end position="49"/>
    </location>
    <ligand>
        <name>GTP</name>
        <dbReference type="ChEBI" id="CHEBI:37565"/>
    </ligand>
</feature>
<keyword evidence="6 9" id="KW-0862">Zinc</keyword>
<comment type="catalytic activity">
    <reaction evidence="8 9">
        <text>GTP + 4 H2O = 2,5-diamino-6-hydroxy-4-(5-phosphoribosylamino)-pyrimidine + formate + 2 phosphate + 3 H(+)</text>
        <dbReference type="Rhea" id="RHEA:23704"/>
        <dbReference type="ChEBI" id="CHEBI:15377"/>
        <dbReference type="ChEBI" id="CHEBI:15378"/>
        <dbReference type="ChEBI" id="CHEBI:15740"/>
        <dbReference type="ChEBI" id="CHEBI:37565"/>
        <dbReference type="ChEBI" id="CHEBI:43474"/>
        <dbReference type="ChEBI" id="CHEBI:58614"/>
        <dbReference type="EC" id="3.5.4.25"/>
    </reaction>
</comment>
<dbReference type="SUPFAM" id="SSF142695">
    <property type="entry name" value="RibA-like"/>
    <property type="match status" value="1"/>
</dbReference>
<dbReference type="Proteomes" id="UP000031135">
    <property type="component" value="Chromosome"/>
</dbReference>
<evidence type="ECO:0000256" key="3">
    <source>
        <dbReference type="ARBA" id="ARBA00022723"/>
    </source>
</evidence>
<feature type="binding site" evidence="9">
    <location>
        <position position="109"/>
    </location>
    <ligand>
        <name>GTP</name>
        <dbReference type="ChEBI" id="CHEBI:37565"/>
    </ligand>
</feature>
<dbReference type="GO" id="GO:0005829">
    <property type="term" value="C:cytosol"/>
    <property type="evidence" value="ECO:0007669"/>
    <property type="project" value="TreeGrafter"/>
</dbReference>
<dbReference type="GO" id="GO:0009231">
    <property type="term" value="P:riboflavin biosynthetic process"/>
    <property type="evidence" value="ECO:0007669"/>
    <property type="project" value="UniProtKB-UniRule"/>
</dbReference>
<dbReference type="KEGG" id="csm:CSUB8521_1294"/>
<evidence type="ECO:0000313" key="11">
    <source>
        <dbReference type="EMBL" id="AJC91125.1"/>
    </source>
</evidence>
<evidence type="ECO:0000256" key="8">
    <source>
        <dbReference type="ARBA" id="ARBA00049295"/>
    </source>
</evidence>
<comment type="cofactor">
    <cofactor evidence="9">
        <name>Zn(2+)</name>
        <dbReference type="ChEBI" id="CHEBI:29105"/>
    </cofactor>
    <text evidence="9">Binds 1 zinc ion per subunit.</text>
</comment>
<evidence type="ECO:0000256" key="2">
    <source>
        <dbReference type="ARBA" id="ARBA00022619"/>
    </source>
</evidence>
<dbReference type="PANTHER" id="PTHR21327">
    <property type="entry name" value="GTP CYCLOHYDROLASE II-RELATED"/>
    <property type="match status" value="1"/>
</dbReference>
<accession>A0A0A8HBS7</accession>
<evidence type="ECO:0000313" key="12">
    <source>
        <dbReference type="Proteomes" id="UP000031135"/>
    </source>
</evidence>
<dbReference type="GO" id="GO:0008270">
    <property type="term" value="F:zinc ion binding"/>
    <property type="evidence" value="ECO:0007669"/>
    <property type="project" value="UniProtKB-UniRule"/>
</dbReference>
<sequence>MTIQISEIAKLPTRFGEFYIQSFKEEDKEHLCIFKGEFQKEVNVRIHSECLTGDVLSSLKCDCGEQLEFSLNYIQEHGGMVIYLRQEGRGIGLFNKINAYALQDKGFNTIEANHQLGFKADERSYEIVEFILKYYGISKINLLTNNPQKLESLKDKIHLRVPILIEANRFNKDYLEIKHTQMGHLN</sequence>
<dbReference type="AlphaFoldDB" id="A0A0A8HBS7"/>
<feature type="binding site" evidence="9">
    <location>
        <position position="66"/>
    </location>
    <ligand>
        <name>GTP</name>
        <dbReference type="ChEBI" id="CHEBI:37565"/>
    </ligand>
</feature>
<dbReference type="GO" id="GO:0005525">
    <property type="term" value="F:GTP binding"/>
    <property type="evidence" value="ECO:0007669"/>
    <property type="project" value="UniProtKB-KW"/>
</dbReference>
<reference evidence="11 12" key="1">
    <citation type="journal article" date="2014" name="Genome Biol. Evol.">
        <title>Comparative Genomics of the Campylobacter lari Group.</title>
        <authorList>
            <person name="Miller W.G."/>
            <person name="Yee E."/>
            <person name="Chapman M.H."/>
            <person name="Smith T.P."/>
            <person name="Bono J.L."/>
            <person name="Huynh S."/>
            <person name="Parker C.T."/>
            <person name="Vandamme P."/>
            <person name="Luong K."/>
            <person name="Korlach J."/>
        </authorList>
    </citation>
    <scope>NUCLEOTIDE SEQUENCE [LARGE SCALE GENOMIC DNA]</scope>
    <source>
        <strain evidence="11 12">LMG 24374</strain>
    </source>
</reference>
<dbReference type="HOGENOM" id="CLU_020273_2_1_7"/>
<dbReference type="FunFam" id="3.40.50.10990:FF:000002">
    <property type="entry name" value="GTP cyclohydrolase-2"/>
    <property type="match status" value="1"/>
</dbReference>
<keyword evidence="2 9" id="KW-0686">Riboflavin biosynthesis</keyword>
<dbReference type="OrthoDB" id="9793111at2"/>
<dbReference type="NCBIfam" id="NF001591">
    <property type="entry name" value="PRK00393.1"/>
    <property type="match status" value="1"/>
</dbReference>
<organism evidence="11 12">
    <name type="scientific">Campylobacter subantarcticus LMG 24374</name>
    <dbReference type="NCBI Taxonomy" id="1388751"/>
    <lineage>
        <taxon>Bacteria</taxon>
        <taxon>Pseudomonadati</taxon>
        <taxon>Campylobacterota</taxon>
        <taxon>Epsilonproteobacteria</taxon>
        <taxon>Campylobacterales</taxon>
        <taxon>Campylobacteraceae</taxon>
        <taxon>Campylobacter</taxon>
    </lineage>
</organism>
<dbReference type="GO" id="GO:0003935">
    <property type="term" value="F:GTP cyclohydrolase II activity"/>
    <property type="evidence" value="ECO:0007669"/>
    <property type="project" value="UniProtKB-UniRule"/>
</dbReference>
<feature type="domain" description="GTP cyclohydrolase II" evidence="10">
    <location>
        <begin position="9"/>
        <end position="155"/>
    </location>
</feature>
<evidence type="ECO:0000259" key="10">
    <source>
        <dbReference type="Pfam" id="PF00925"/>
    </source>
</evidence>
<dbReference type="UniPathway" id="UPA00275">
    <property type="reaction ID" value="UER00400"/>
</dbReference>
<feature type="binding site" evidence="9">
    <location>
        <position position="144"/>
    </location>
    <ligand>
        <name>GTP</name>
        <dbReference type="ChEBI" id="CHEBI:37565"/>
    </ligand>
</feature>
<dbReference type="PANTHER" id="PTHR21327:SF18">
    <property type="entry name" value="3,4-DIHYDROXY-2-BUTANONE 4-PHOSPHATE SYNTHASE"/>
    <property type="match status" value="1"/>
</dbReference>
<feature type="binding site" evidence="9">
    <location>
        <position position="50"/>
    </location>
    <ligand>
        <name>Zn(2+)</name>
        <dbReference type="ChEBI" id="CHEBI:29105"/>
        <note>catalytic</note>
    </ligand>
</feature>
<dbReference type="Pfam" id="PF00925">
    <property type="entry name" value="GTP_cyclohydro2"/>
    <property type="match status" value="1"/>
</dbReference>
<keyword evidence="7 9" id="KW-0342">GTP-binding</keyword>
<dbReference type="HAMAP" id="MF_00179">
    <property type="entry name" value="RibA"/>
    <property type="match status" value="1"/>
</dbReference>
<dbReference type="InterPro" id="IPR036144">
    <property type="entry name" value="RibA-like_sf"/>
</dbReference>
<evidence type="ECO:0000256" key="6">
    <source>
        <dbReference type="ARBA" id="ARBA00022833"/>
    </source>
</evidence>
<dbReference type="Gene3D" id="3.40.50.10990">
    <property type="entry name" value="GTP cyclohydrolase II"/>
    <property type="match status" value="1"/>
</dbReference>
<dbReference type="NCBIfam" id="TIGR00505">
    <property type="entry name" value="ribA"/>
    <property type="match status" value="1"/>
</dbReference>
<dbReference type="CDD" id="cd00641">
    <property type="entry name" value="GTP_cyclohydro2"/>
    <property type="match status" value="1"/>
</dbReference>
<name>A0A0A8HBS7_9BACT</name>
<keyword evidence="3 9" id="KW-0479">Metal-binding</keyword>
<evidence type="ECO:0000256" key="5">
    <source>
        <dbReference type="ARBA" id="ARBA00022801"/>
    </source>
</evidence>
<keyword evidence="5 9" id="KW-0378">Hydrolase</keyword>
<protein>
    <recommendedName>
        <fullName evidence="9">GTP cyclohydrolase-2</fullName>
        <ecNumber evidence="9">3.5.4.25</ecNumber>
    </recommendedName>
    <alternativeName>
        <fullName evidence="9">GTP cyclohydrolase II</fullName>
    </alternativeName>
</protein>
<comment type="pathway">
    <text evidence="1 9">Cofactor biosynthesis; riboflavin biosynthesis; 5-amino-6-(D-ribitylamino)uracil from GTP: step 1/4.</text>
</comment>
<dbReference type="EC" id="3.5.4.25" evidence="9"/>
<feature type="binding site" evidence="9">
    <location>
        <position position="61"/>
    </location>
    <ligand>
        <name>Zn(2+)</name>
        <dbReference type="ChEBI" id="CHEBI:29105"/>
        <note>catalytic</note>
    </ligand>
</feature>
<gene>
    <name evidence="9 11" type="primary">ribA</name>
    <name evidence="11" type="ORF">CSUB8521_1294</name>
</gene>
<dbReference type="InterPro" id="IPR000926">
    <property type="entry name" value="RibA"/>
</dbReference>
<dbReference type="InterPro" id="IPR032677">
    <property type="entry name" value="GTP_cyclohydro_II"/>
</dbReference>
<feature type="active site" description="Nucleophile" evidence="9">
    <location>
        <position position="123"/>
    </location>
</feature>
<evidence type="ECO:0000256" key="7">
    <source>
        <dbReference type="ARBA" id="ARBA00023134"/>
    </source>
</evidence>
<feature type="binding site" evidence="9">
    <location>
        <position position="149"/>
    </location>
    <ligand>
        <name>GTP</name>
        <dbReference type="ChEBI" id="CHEBI:37565"/>
    </ligand>
</feature>
<comment type="function">
    <text evidence="9">Catalyzes the conversion of GTP to 2,5-diamino-6-ribosylamino-4(3H)-pyrimidinone 5'-phosphate (DARP), formate and pyrophosphate.</text>
</comment>
<keyword evidence="4 9" id="KW-0547">Nucleotide-binding</keyword>
<comment type="similarity">
    <text evidence="9">Belongs to the GTP cyclohydrolase II family.</text>
</comment>
<feature type="binding site" evidence="9">
    <location>
        <begin position="87"/>
        <end position="89"/>
    </location>
    <ligand>
        <name>GTP</name>
        <dbReference type="ChEBI" id="CHEBI:37565"/>
    </ligand>
</feature>
<evidence type="ECO:0000256" key="9">
    <source>
        <dbReference type="HAMAP-Rule" id="MF_00179"/>
    </source>
</evidence>
<dbReference type="RefSeq" id="WP_039664312.1">
    <property type="nucleotide sequence ID" value="NZ_CP007772.1"/>
</dbReference>